<name>A0A7X2Z5J3_9BACL</name>
<feature type="transmembrane region" description="Helical" evidence="7">
    <location>
        <begin position="128"/>
        <end position="147"/>
    </location>
</feature>
<keyword evidence="9" id="KW-0012">Acyltransferase</keyword>
<proteinExistence type="inferred from homology"/>
<dbReference type="GO" id="GO:0005886">
    <property type="term" value="C:plasma membrane"/>
    <property type="evidence" value="ECO:0007669"/>
    <property type="project" value="UniProtKB-SubCell"/>
</dbReference>
<dbReference type="GO" id="GO:0009246">
    <property type="term" value="P:enterobacterial common antigen biosynthetic process"/>
    <property type="evidence" value="ECO:0007669"/>
    <property type="project" value="TreeGrafter"/>
</dbReference>
<feature type="transmembrane region" description="Helical" evidence="7">
    <location>
        <begin position="91"/>
        <end position="108"/>
    </location>
</feature>
<protein>
    <submittedName>
        <fullName evidence="9">Acyltransferase family protein</fullName>
    </submittedName>
</protein>
<comment type="similarity">
    <text evidence="2">Belongs to the acyltransferase 3 family.</text>
</comment>
<keyword evidence="5 7" id="KW-1133">Transmembrane helix</keyword>
<keyword evidence="4 7" id="KW-0812">Transmembrane</keyword>
<sequence>MLDIINQRIIFADILKIIAIFAVINIHVSGSFSIASFTTTNITNWWLDNVFNGASRWAVPIFFMVSGMLLLEPKKNDSLKVFFTKRFNKIFIPFIVWGVLYELIKPRYTGVDFTFKEMIKDFLGGSIYTHFWFMYAIIVIYIFAPILKSFVAKASKETLLYTLAVWFVFVSILPQLEHLLKFNFDYSTDISFICSYAGYFLLGHVLSQYEFTKLFKSVVYTGAIIGLIFAPISTYYLTKKNDGNYATFFSNNLSPDVILIAVSVFLLFKSINWDRVSGKKQEVFVRGIETLSKTSFGIYLLHFIVLNELVRSGIGVFKVDAPSILRVPITDIAVFSISFAVIYLLQKIPLVKKIVP</sequence>
<feature type="transmembrane region" description="Helical" evidence="7">
    <location>
        <begin position="218"/>
        <end position="237"/>
    </location>
</feature>
<comment type="subcellular location">
    <subcellularLocation>
        <location evidence="1">Cell membrane</location>
        <topology evidence="1">Multi-pass membrane protein</topology>
    </subcellularLocation>
</comment>
<feature type="transmembrane region" description="Helical" evidence="7">
    <location>
        <begin position="188"/>
        <end position="206"/>
    </location>
</feature>
<evidence type="ECO:0000313" key="10">
    <source>
        <dbReference type="Proteomes" id="UP000447876"/>
    </source>
</evidence>
<organism evidence="9 10">
    <name type="scientific">Paenibacillus woosongensis</name>
    <dbReference type="NCBI Taxonomy" id="307580"/>
    <lineage>
        <taxon>Bacteria</taxon>
        <taxon>Bacillati</taxon>
        <taxon>Bacillota</taxon>
        <taxon>Bacilli</taxon>
        <taxon>Bacillales</taxon>
        <taxon>Paenibacillaceae</taxon>
        <taxon>Paenibacillus</taxon>
    </lineage>
</organism>
<feature type="transmembrane region" description="Helical" evidence="7">
    <location>
        <begin position="159"/>
        <end position="176"/>
    </location>
</feature>
<dbReference type="AlphaFoldDB" id="A0A7X2Z5J3"/>
<keyword evidence="9" id="KW-0808">Transferase</keyword>
<evidence type="ECO:0000259" key="8">
    <source>
        <dbReference type="Pfam" id="PF01757"/>
    </source>
</evidence>
<dbReference type="Proteomes" id="UP000447876">
    <property type="component" value="Unassembled WGS sequence"/>
</dbReference>
<evidence type="ECO:0000313" key="9">
    <source>
        <dbReference type="EMBL" id="MUG47194.1"/>
    </source>
</evidence>
<accession>A0A7X2Z5J3</accession>
<dbReference type="PANTHER" id="PTHR40074">
    <property type="entry name" value="O-ACETYLTRANSFERASE WECH"/>
    <property type="match status" value="1"/>
</dbReference>
<feature type="transmembrane region" description="Helical" evidence="7">
    <location>
        <begin position="257"/>
        <end position="275"/>
    </location>
</feature>
<feature type="transmembrane region" description="Helical" evidence="7">
    <location>
        <begin position="54"/>
        <end position="71"/>
    </location>
</feature>
<evidence type="ECO:0000256" key="3">
    <source>
        <dbReference type="ARBA" id="ARBA00022475"/>
    </source>
</evidence>
<gene>
    <name evidence="9" type="ORF">GNP95_19695</name>
</gene>
<feature type="transmembrane region" description="Helical" evidence="7">
    <location>
        <begin position="323"/>
        <end position="345"/>
    </location>
</feature>
<evidence type="ECO:0000256" key="5">
    <source>
        <dbReference type="ARBA" id="ARBA00022989"/>
    </source>
</evidence>
<evidence type="ECO:0000256" key="2">
    <source>
        <dbReference type="ARBA" id="ARBA00007400"/>
    </source>
</evidence>
<evidence type="ECO:0000256" key="1">
    <source>
        <dbReference type="ARBA" id="ARBA00004651"/>
    </source>
</evidence>
<comment type="caution">
    <text evidence="9">The sequence shown here is derived from an EMBL/GenBank/DDBJ whole genome shotgun (WGS) entry which is preliminary data.</text>
</comment>
<feature type="transmembrane region" description="Helical" evidence="7">
    <location>
        <begin position="12"/>
        <end position="34"/>
    </location>
</feature>
<feature type="domain" description="Acyltransferase 3" evidence="8">
    <location>
        <begin position="11"/>
        <end position="340"/>
    </location>
</feature>
<dbReference type="InterPro" id="IPR002656">
    <property type="entry name" value="Acyl_transf_3_dom"/>
</dbReference>
<dbReference type="EMBL" id="WNZW01000010">
    <property type="protein sequence ID" value="MUG47194.1"/>
    <property type="molecule type" value="Genomic_DNA"/>
</dbReference>
<evidence type="ECO:0000256" key="6">
    <source>
        <dbReference type="ARBA" id="ARBA00023136"/>
    </source>
</evidence>
<keyword evidence="3" id="KW-1003">Cell membrane</keyword>
<dbReference type="PANTHER" id="PTHR40074:SF2">
    <property type="entry name" value="O-ACETYLTRANSFERASE WECH"/>
    <property type="match status" value="1"/>
</dbReference>
<keyword evidence="6 7" id="KW-0472">Membrane</keyword>
<reference evidence="9 10" key="1">
    <citation type="submission" date="2019-11" db="EMBL/GenBank/DDBJ databases">
        <title>Draft genome sequences of five Paenibacillus species of dairy origin.</title>
        <authorList>
            <person name="Olajide A.M."/>
            <person name="Chen S."/>
            <person name="Lapointe G."/>
        </authorList>
    </citation>
    <scope>NUCLEOTIDE SEQUENCE [LARGE SCALE GENOMIC DNA]</scope>
    <source>
        <strain evidence="9 10">12CR55</strain>
    </source>
</reference>
<dbReference type="GO" id="GO:0016413">
    <property type="term" value="F:O-acetyltransferase activity"/>
    <property type="evidence" value="ECO:0007669"/>
    <property type="project" value="TreeGrafter"/>
</dbReference>
<dbReference type="Pfam" id="PF01757">
    <property type="entry name" value="Acyl_transf_3"/>
    <property type="match status" value="1"/>
</dbReference>
<evidence type="ECO:0000256" key="7">
    <source>
        <dbReference type="SAM" id="Phobius"/>
    </source>
</evidence>
<evidence type="ECO:0000256" key="4">
    <source>
        <dbReference type="ARBA" id="ARBA00022692"/>
    </source>
</evidence>